<reference evidence="2" key="1">
    <citation type="submission" date="2022-06" db="EMBL/GenBank/DDBJ databases">
        <title>Novel species in genus nocardia.</title>
        <authorList>
            <person name="Li F."/>
        </authorList>
    </citation>
    <scope>NUCLEOTIDE SEQUENCE</scope>
    <source>
        <strain evidence="2">CDC141</strain>
    </source>
</reference>
<dbReference type="InterPro" id="IPR011010">
    <property type="entry name" value="DNA_brk_join_enz"/>
</dbReference>
<dbReference type="Proteomes" id="UP001139157">
    <property type="component" value="Unassembled WGS sequence"/>
</dbReference>
<keyword evidence="1" id="KW-0238">DNA-binding</keyword>
<accession>A0A9X2EI57</accession>
<protein>
    <recommendedName>
        <fullName evidence="4">Core-binding (CB) domain-containing protein</fullName>
    </recommendedName>
</protein>
<keyword evidence="3" id="KW-1185">Reference proteome</keyword>
<evidence type="ECO:0008006" key="4">
    <source>
        <dbReference type="Google" id="ProtNLM"/>
    </source>
</evidence>
<dbReference type="AlphaFoldDB" id="A0A9X2EI57"/>
<dbReference type="EMBL" id="JAMRXG010000025">
    <property type="protein sequence ID" value="MCM6778663.1"/>
    <property type="molecule type" value="Genomic_DNA"/>
</dbReference>
<dbReference type="RefSeq" id="WP_251918170.1">
    <property type="nucleotide sequence ID" value="NZ_JAMRXG010000025.1"/>
</dbReference>
<evidence type="ECO:0000313" key="2">
    <source>
        <dbReference type="EMBL" id="MCM6778663.1"/>
    </source>
</evidence>
<dbReference type="InterPro" id="IPR010998">
    <property type="entry name" value="Integrase_recombinase_N"/>
</dbReference>
<gene>
    <name evidence="2" type="ORF">NDR86_34790</name>
</gene>
<dbReference type="SUPFAM" id="SSF56349">
    <property type="entry name" value="DNA breaking-rejoining enzymes"/>
    <property type="match status" value="1"/>
</dbReference>
<proteinExistence type="predicted"/>
<comment type="caution">
    <text evidence="2">The sequence shown here is derived from an EMBL/GenBank/DDBJ whole genome shotgun (WGS) entry which is preliminary data.</text>
</comment>
<sequence length="237" mass="26277">MDMWLEEAKRDEGIGQQSYDRYKGELDASDDKRAKKDVIKLRPALGNLRVWEADAGRLDDIQSIAAAGLKSKARLHKVILTGIMGLAVRYGVLTENPVRDTSRMRRRKSRPQTIERDRLDGLRAQLREWLAGKGIPGTPAYTRTVRNGIGLCSTSPIWSLAPECGREKRWRRPGAVRPRSGPDDVYCLGDRRQAHREGIVSAGVGEIRCGVPDCHAAGVHDPDAEAVARRPGPRANV</sequence>
<name>A0A9X2EI57_9NOCA</name>
<organism evidence="2 3">
    <name type="scientific">Nocardia pulmonis</name>
    <dbReference type="NCBI Taxonomy" id="2951408"/>
    <lineage>
        <taxon>Bacteria</taxon>
        <taxon>Bacillati</taxon>
        <taxon>Actinomycetota</taxon>
        <taxon>Actinomycetes</taxon>
        <taxon>Mycobacteriales</taxon>
        <taxon>Nocardiaceae</taxon>
        <taxon>Nocardia</taxon>
    </lineage>
</organism>
<evidence type="ECO:0000256" key="1">
    <source>
        <dbReference type="ARBA" id="ARBA00023125"/>
    </source>
</evidence>
<dbReference type="GO" id="GO:0003677">
    <property type="term" value="F:DNA binding"/>
    <property type="evidence" value="ECO:0007669"/>
    <property type="project" value="UniProtKB-KW"/>
</dbReference>
<evidence type="ECO:0000313" key="3">
    <source>
        <dbReference type="Proteomes" id="UP001139157"/>
    </source>
</evidence>
<dbReference type="Gene3D" id="1.10.150.130">
    <property type="match status" value="1"/>
</dbReference>